<dbReference type="Gene3D" id="2.170.130.10">
    <property type="entry name" value="TonB-dependent receptor, plug domain"/>
    <property type="match status" value="1"/>
</dbReference>
<keyword evidence="7" id="KW-1185">Reference proteome</keyword>
<keyword evidence="4" id="KW-0732">Signal</keyword>
<proteinExistence type="predicted"/>
<dbReference type="InterPro" id="IPR012910">
    <property type="entry name" value="Plug_dom"/>
</dbReference>
<feature type="chain" id="PRO_5046667706" evidence="4">
    <location>
        <begin position="19"/>
        <end position="744"/>
    </location>
</feature>
<protein>
    <submittedName>
        <fullName evidence="6">TonB-dependent receptor</fullName>
    </submittedName>
</protein>
<dbReference type="InterPro" id="IPR037066">
    <property type="entry name" value="Plug_dom_sf"/>
</dbReference>
<feature type="signal peptide" evidence="4">
    <location>
        <begin position="1"/>
        <end position="18"/>
    </location>
</feature>
<dbReference type="SUPFAM" id="SSF49464">
    <property type="entry name" value="Carboxypeptidase regulatory domain-like"/>
    <property type="match status" value="1"/>
</dbReference>
<evidence type="ECO:0000256" key="3">
    <source>
        <dbReference type="ARBA" id="ARBA00023237"/>
    </source>
</evidence>
<comment type="caution">
    <text evidence="6">The sequence shown here is derived from an EMBL/GenBank/DDBJ whole genome shotgun (WGS) entry which is preliminary data.</text>
</comment>
<dbReference type="Pfam" id="PF07715">
    <property type="entry name" value="Plug"/>
    <property type="match status" value="1"/>
</dbReference>
<evidence type="ECO:0000313" key="7">
    <source>
        <dbReference type="Proteomes" id="UP001252186"/>
    </source>
</evidence>
<evidence type="ECO:0000256" key="2">
    <source>
        <dbReference type="ARBA" id="ARBA00023136"/>
    </source>
</evidence>
<reference evidence="6 7" key="1">
    <citation type="submission" date="2023-09" db="EMBL/GenBank/DDBJ databases">
        <authorList>
            <person name="Rey-Velasco X."/>
        </authorList>
    </citation>
    <scope>NUCLEOTIDE SEQUENCE [LARGE SCALE GENOMIC DNA]</scope>
    <source>
        <strain evidence="6 7">P050</strain>
    </source>
</reference>
<evidence type="ECO:0000256" key="1">
    <source>
        <dbReference type="ARBA" id="ARBA00004442"/>
    </source>
</evidence>
<name>A0ABU2Y0X3_9FLAO</name>
<organism evidence="6 7">
    <name type="scientific">Urechidicola vernalis</name>
    <dbReference type="NCBI Taxonomy" id="3075600"/>
    <lineage>
        <taxon>Bacteria</taxon>
        <taxon>Pseudomonadati</taxon>
        <taxon>Bacteroidota</taxon>
        <taxon>Flavobacteriia</taxon>
        <taxon>Flavobacteriales</taxon>
        <taxon>Flavobacteriaceae</taxon>
        <taxon>Urechidicola</taxon>
    </lineage>
</organism>
<feature type="domain" description="TonB-dependent receptor plug" evidence="5">
    <location>
        <begin position="120"/>
        <end position="221"/>
    </location>
</feature>
<dbReference type="Gene3D" id="2.40.170.20">
    <property type="entry name" value="TonB-dependent receptor, beta-barrel domain"/>
    <property type="match status" value="1"/>
</dbReference>
<comment type="subcellular location">
    <subcellularLocation>
        <location evidence="1">Cell outer membrane</location>
    </subcellularLocation>
</comment>
<evidence type="ECO:0000313" key="6">
    <source>
        <dbReference type="EMBL" id="MDT0551823.1"/>
    </source>
</evidence>
<accession>A0ABU2Y0X3</accession>
<gene>
    <name evidence="6" type="ORF">RM519_01075</name>
</gene>
<dbReference type="EMBL" id="JAVRHV010000001">
    <property type="protein sequence ID" value="MDT0551823.1"/>
    <property type="molecule type" value="Genomic_DNA"/>
</dbReference>
<dbReference type="Proteomes" id="UP001252186">
    <property type="component" value="Unassembled WGS sequence"/>
</dbReference>
<evidence type="ECO:0000256" key="4">
    <source>
        <dbReference type="SAM" id="SignalP"/>
    </source>
</evidence>
<keyword evidence="3" id="KW-0998">Cell outer membrane</keyword>
<keyword evidence="2" id="KW-0472">Membrane</keyword>
<keyword evidence="6" id="KW-0675">Receptor</keyword>
<dbReference type="InterPro" id="IPR008969">
    <property type="entry name" value="CarboxyPept-like_regulatory"/>
</dbReference>
<sequence>MKKNIIILFVLLPLVSFAQDTLKGMAMIQENGQMSGLPGATVYWLDTDIGTTTNDKGWFTIKYKPEYKKLVISYIGYRTDTIEVTSANQEIHHILKDESELEEVVLNAKKKTTSVSYLSTANISTITSDELLKAACCNLSESFETNPSIDVNFSDAVTGTKQIQMLGLNSPYLLIAQENIPTVRGASQAYGLTFTPGTWIESIQITKGAGSVVNGYESIAGQINAELVKPLTDDKLFVNLYGANNGRLELNTHFNQILSDKWSTGLYIHANDRSKKNDQNDDNFLDMPIGSQINVMNRWQYQNVETGWVGFLNLRYLNDEKQAGEVDFNPDTDKMTTNAWGSEIETNRFDTALKLGYVFPEIPFQSVGFQTAYSKHNQDSYYGLRTYNIEQESVYSSLIFNSIIGDTRNKFKTGFTFTYDTYKEMVELVDYGRNENSIGAFFEYAFDNLDEFSFTAGLRADQHNKLGFFVTPRFHLRYAPWEKAVIRGSFGRGKRSANVFAENQQLFASNRSINLIDAGGKVYGLDPETAWNYGVSFLQGFNLFDKKGDVLIDFFRTDFTNQVVVDWENPQEIAFYNLDGKSFANSFQTEINYNVIENVDVRLSYKFYDISTDYKDGTNSKPLVPKHRFFANAGYKTTVRNNSYWMFDLTYNLVGKQRFPFTGTNPTEYQRPEYSPSTNLLNAQITKIFSPKFEVYIGGENITGTTQDNPIIASENPFNPYFDSTLVYAPINGANFYTGLRFKL</sequence>
<dbReference type="RefSeq" id="WP_311591629.1">
    <property type="nucleotide sequence ID" value="NZ_JAVRHV010000001.1"/>
</dbReference>
<dbReference type="SUPFAM" id="SSF56935">
    <property type="entry name" value="Porins"/>
    <property type="match status" value="1"/>
</dbReference>
<evidence type="ECO:0000259" key="5">
    <source>
        <dbReference type="Pfam" id="PF07715"/>
    </source>
</evidence>
<dbReference type="InterPro" id="IPR036942">
    <property type="entry name" value="Beta-barrel_TonB_sf"/>
</dbReference>
<dbReference type="Pfam" id="PF13715">
    <property type="entry name" value="CarbopepD_reg_2"/>
    <property type="match status" value="1"/>
</dbReference>